<sequence>MKHNRSKRILFTGGGSAGHVTVNAALIPSFLNEGWQVSYIGSVNGIESQLVGRMEGVAYFGIATGKLRRYVDLQNVKDPFRVMKGVYQAYRLIRKLKPDVLFSKGGFVSVPVVLGAWLNRVPVLIHESDLTPGLANRIAIPFAQAVCVTFEQTARTLKGGKSVHIGPIIRQELLQGRASRGLNWCKFTPGKPVLLIMGGSLGASKINQMVRKHVRELTSQYQIIHICGKGQLDSSLQLPGYLQFEYIHDELPDVLAAADIVISRAGSNSIFEFLALRKPMLLIPLSKASSRGDQILNAELFEQDGYGKVLLEDEMTDERFLQSLEWVYVNKDQIAETMKRKENGNALGKLTALIRDTAKS</sequence>
<evidence type="ECO:0000256" key="1">
    <source>
        <dbReference type="ARBA" id="ARBA00022475"/>
    </source>
</evidence>
<comment type="function">
    <text evidence="10">Cell wall formation. Catalyzes the transfer of a GlcNAc subunit on undecaprenyl-pyrophosphoryl-MurNAc-pentapeptide (lipid intermediate I) to form undecaprenyl-pyrophosphoryl-MurNAc-(pentapeptide)GlcNAc (lipid intermediate II).</text>
</comment>
<dbReference type="Pfam" id="PF04101">
    <property type="entry name" value="Glyco_tran_28_C"/>
    <property type="match status" value="1"/>
</dbReference>
<evidence type="ECO:0000256" key="7">
    <source>
        <dbReference type="ARBA" id="ARBA00023136"/>
    </source>
</evidence>
<keyword evidence="8 10" id="KW-0131">Cell cycle</keyword>
<dbReference type="Proteomes" id="UP001596047">
    <property type="component" value="Unassembled WGS sequence"/>
</dbReference>
<comment type="caution">
    <text evidence="10">Lacks conserved residue(s) required for the propagation of feature annotation.</text>
</comment>
<organism evidence="13 14">
    <name type="scientific">Paenibacillus solisilvae</name>
    <dbReference type="NCBI Taxonomy" id="2486751"/>
    <lineage>
        <taxon>Bacteria</taxon>
        <taxon>Bacillati</taxon>
        <taxon>Bacillota</taxon>
        <taxon>Bacilli</taxon>
        <taxon>Bacillales</taxon>
        <taxon>Paenibacillaceae</taxon>
        <taxon>Paenibacillus</taxon>
    </lineage>
</organism>
<keyword evidence="1 10" id="KW-1003">Cell membrane</keyword>
<accession>A0ABW0VXC8</accession>
<dbReference type="InterPro" id="IPR006009">
    <property type="entry name" value="GlcNAc_MurG"/>
</dbReference>
<name>A0ABW0VXC8_9BACL</name>
<comment type="caution">
    <text evidence="13">The sequence shown here is derived from an EMBL/GenBank/DDBJ whole genome shotgun (WGS) entry which is preliminary data.</text>
</comment>
<keyword evidence="2 10" id="KW-0132">Cell division</keyword>
<feature type="binding site" evidence="10">
    <location>
        <position position="170"/>
    </location>
    <ligand>
        <name>UDP-N-acetyl-alpha-D-glucosamine</name>
        <dbReference type="ChEBI" id="CHEBI:57705"/>
    </ligand>
</feature>
<dbReference type="EMBL" id="JBHSOW010000040">
    <property type="protein sequence ID" value="MFC5649652.1"/>
    <property type="molecule type" value="Genomic_DNA"/>
</dbReference>
<gene>
    <name evidence="10" type="primary">murG</name>
    <name evidence="13" type="ORF">ACFPYJ_11070</name>
</gene>
<evidence type="ECO:0000256" key="10">
    <source>
        <dbReference type="HAMAP-Rule" id="MF_00033"/>
    </source>
</evidence>
<dbReference type="InterPro" id="IPR007235">
    <property type="entry name" value="Glyco_trans_28_C"/>
</dbReference>
<keyword evidence="3 10" id="KW-0328">Glycosyltransferase</keyword>
<evidence type="ECO:0000256" key="5">
    <source>
        <dbReference type="ARBA" id="ARBA00022960"/>
    </source>
</evidence>
<comment type="similarity">
    <text evidence="10">Belongs to the glycosyltransferase 28 family. MurG subfamily.</text>
</comment>
<evidence type="ECO:0000256" key="4">
    <source>
        <dbReference type="ARBA" id="ARBA00022679"/>
    </source>
</evidence>
<dbReference type="InterPro" id="IPR004276">
    <property type="entry name" value="GlycoTrans_28_N"/>
</dbReference>
<protein>
    <recommendedName>
        <fullName evidence="10">UDP-N-acetylglucosamine--N-acetylmuramyl-(pentapeptide) pyrophosphoryl-undecaprenol N-acetylglucosamine transferase</fullName>
        <ecNumber evidence="10">2.4.1.227</ecNumber>
    </recommendedName>
    <alternativeName>
        <fullName evidence="10">Undecaprenyl-PP-MurNAc-pentapeptide-UDPGlcNAc GlcNAc transferase</fullName>
    </alternativeName>
</protein>
<evidence type="ECO:0000256" key="6">
    <source>
        <dbReference type="ARBA" id="ARBA00022984"/>
    </source>
</evidence>
<keyword evidence="6 10" id="KW-0573">Peptidoglycan synthesis</keyword>
<dbReference type="PANTHER" id="PTHR21015:SF27">
    <property type="entry name" value="UDP-N-ACETYLGLUCOSAMINE--N-ACETYLMURAMYL-(PENTAPEPTIDE) PYROPHOSPHORYL-UNDECAPRENOL N-ACETYLGLUCOSAMINE TRANSFERASE"/>
    <property type="match status" value="1"/>
</dbReference>
<dbReference type="HAMAP" id="MF_00033">
    <property type="entry name" value="MurG"/>
    <property type="match status" value="1"/>
</dbReference>
<feature type="domain" description="Glycosyltransferase family 28 N-terminal" evidence="11">
    <location>
        <begin position="9"/>
        <end position="147"/>
    </location>
</feature>
<dbReference type="SUPFAM" id="SSF53756">
    <property type="entry name" value="UDP-Glycosyltransferase/glycogen phosphorylase"/>
    <property type="match status" value="1"/>
</dbReference>
<keyword evidence="5 10" id="KW-0133">Cell shape</keyword>
<evidence type="ECO:0000256" key="3">
    <source>
        <dbReference type="ARBA" id="ARBA00022676"/>
    </source>
</evidence>
<dbReference type="CDD" id="cd03785">
    <property type="entry name" value="GT28_MurG"/>
    <property type="match status" value="1"/>
</dbReference>
<evidence type="ECO:0000313" key="14">
    <source>
        <dbReference type="Proteomes" id="UP001596047"/>
    </source>
</evidence>
<keyword evidence="14" id="KW-1185">Reference proteome</keyword>
<proteinExistence type="inferred from homology"/>
<comment type="catalytic activity">
    <reaction evidence="10">
        <text>di-trans,octa-cis-undecaprenyl diphospho-N-acetyl-alpha-D-muramoyl-L-alanyl-D-glutamyl-meso-2,6-diaminopimeloyl-D-alanyl-D-alanine + UDP-N-acetyl-alpha-D-glucosamine = di-trans,octa-cis-undecaprenyl diphospho-[N-acetyl-alpha-D-glucosaminyl-(1-&gt;4)]-N-acetyl-alpha-D-muramoyl-L-alanyl-D-glutamyl-meso-2,6-diaminopimeloyl-D-alanyl-D-alanine + UDP + H(+)</text>
        <dbReference type="Rhea" id="RHEA:31227"/>
        <dbReference type="ChEBI" id="CHEBI:15378"/>
        <dbReference type="ChEBI" id="CHEBI:57705"/>
        <dbReference type="ChEBI" id="CHEBI:58223"/>
        <dbReference type="ChEBI" id="CHEBI:61387"/>
        <dbReference type="ChEBI" id="CHEBI:61388"/>
        <dbReference type="EC" id="2.4.1.227"/>
    </reaction>
</comment>
<comment type="subcellular location">
    <subcellularLocation>
        <location evidence="10">Cell membrane</location>
        <topology evidence="10">Peripheral membrane protein</topology>
        <orientation evidence="10">Cytoplasmic side</orientation>
    </subcellularLocation>
</comment>
<evidence type="ECO:0000256" key="8">
    <source>
        <dbReference type="ARBA" id="ARBA00023306"/>
    </source>
</evidence>
<keyword evidence="9 10" id="KW-0961">Cell wall biogenesis/degradation</keyword>
<dbReference type="Gene3D" id="3.40.50.2000">
    <property type="entry name" value="Glycogen Phosphorylase B"/>
    <property type="match status" value="2"/>
</dbReference>
<evidence type="ECO:0000259" key="12">
    <source>
        <dbReference type="Pfam" id="PF04101"/>
    </source>
</evidence>
<dbReference type="RefSeq" id="WP_379188184.1">
    <property type="nucleotide sequence ID" value="NZ_JBHSOW010000040.1"/>
</dbReference>
<keyword evidence="4 10" id="KW-0808">Transferase</keyword>
<dbReference type="EC" id="2.4.1.227" evidence="10"/>
<dbReference type="NCBIfam" id="NF009102">
    <property type="entry name" value="PRK12446.1"/>
    <property type="match status" value="1"/>
</dbReference>
<keyword evidence="7 10" id="KW-0472">Membrane</keyword>
<feature type="binding site" evidence="10">
    <location>
        <position position="200"/>
    </location>
    <ligand>
        <name>UDP-N-acetyl-alpha-D-glucosamine</name>
        <dbReference type="ChEBI" id="CHEBI:57705"/>
    </ligand>
</feature>
<dbReference type="PANTHER" id="PTHR21015">
    <property type="entry name" value="UDP-N-ACETYLGLUCOSAMINE--N-ACETYLMURAMYL-(PENTAPEPTIDE) PYROPHOSPHORYL-UNDECAPRENOL N-ACETYLGLUCOSAMINE TRANSFERASE 1"/>
    <property type="match status" value="1"/>
</dbReference>
<evidence type="ECO:0000256" key="2">
    <source>
        <dbReference type="ARBA" id="ARBA00022618"/>
    </source>
</evidence>
<feature type="binding site" evidence="10">
    <location>
        <begin position="16"/>
        <end position="18"/>
    </location>
    <ligand>
        <name>UDP-N-acetyl-alpha-D-glucosamine</name>
        <dbReference type="ChEBI" id="CHEBI:57705"/>
    </ligand>
</feature>
<evidence type="ECO:0000256" key="9">
    <source>
        <dbReference type="ARBA" id="ARBA00023316"/>
    </source>
</evidence>
<comment type="pathway">
    <text evidence="10">Cell wall biogenesis; peptidoglycan biosynthesis.</text>
</comment>
<evidence type="ECO:0000313" key="13">
    <source>
        <dbReference type="EMBL" id="MFC5649652.1"/>
    </source>
</evidence>
<reference evidence="14" key="1">
    <citation type="journal article" date="2019" name="Int. J. Syst. Evol. Microbiol.">
        <title>The Global Catalogue of Microorganisms (GCM) 10K type strain sequencing project: providing services to taxonomists for standard genome sequencing and annotation.</title>
        <authorList>
            <consortium name="The Broad Institute Genomics Platform"/>
            <consortium name="The Broad Institute Genome Sequencing Center for Infectious Disease"/>
            <person name="Wu L."/>
            <person name="Ma J."/>
        </authorList>
    </citation>
    <scope>NUCLEOTIDE SEQUENCE [LARGE SCALE GENOMIC DNA]</scope>
    <source>
        <strain evidence="14">CGMCC 1.3240</strain>
    </source>
</reference>
<dbReference type="Pfam" id="PF03033">
    <property type="entry name" value="Glyco_transf_28"/>
    <property type="match status" value="1"/>
</dbReference>
<evidence type="ECO:0000259" key="11">
    <source>
        <dbReference type="Pfam" id="PF03033"/>
    </source>
</evidence>
<feature type="binding site" evidence="10">
    <location>
        <position position="294"/>
    </location>
    <ligand>
        <name>UDP-N-acetyl-alpha-D-glucosamine</name>
        <dbReference type="ChEBI" id="CHEBI:57705"/>
    </ligand>
</feature>
<feature type="domain" description="Glycosyl transferase family 28 C-terminal" evidence="12">
    <location>
        <begin position="193"/>
        <end position="343"/>
    </location>
</feature>